<gene>
    <name evidence="1" type="ORF">chiPu_0002485</name>
</gene>
<keyword evidence="2" id="KW-1185">Reference proteome</keyword>
<sequence>MGDRHIGEISARKKVVDLVRHEVAEVQNFVKSGNQFLKITRSFIANSVREGKLTQIKGRTYFKEAMHAILFCGRINIPLINPEEMMEHHEFQLLSETYPDAFQKYSSHLPKRPPYAVLLGAVVEIIGTDINEVLKCLTDLNRDMLVEFTGNNFNKLGNIFIPEVISCCYLWDVTTKEKTDNYFGAVVSVRGRQQKEIMFDILCCQTWHLYISSAVCISKKFNKISLRFSPELQIEVVDTIHSSQYDLPSGVQVCNSFESSPYKLCFDIYINNPYFEFDISAKCESLSQLLYANRQIAEKLEFLDTSILMNSTKLTNYKRLKNNLKLLEFNVGQHLQFYDPNG</sequence>
<dbReference type="Proteomes" id="UP000287033">
    <property type="component" value="Unassembled WGS sequence"/>
</dbReference>
<dbReference type="EMBL" id="BEZZ01000047">
    <property type="protein sequence ID" value="GCC24086.1"/>
    <property type="molecule type" value="Genomic_DNA"/>
</dbReference>
<dbReference type="OrthoDB" id="9947986at2759"/>
<dbReference type="OMA" id="ILCCQTW"/>
<evidence type="ECO:0000313" key="1">
    <source>
        <dbReference type="EMBL" id="GCC24086.1"/>
    </source>
</evidence>
<organism evidence="1 2">
    <name type="scientific">Chiloscyllium punctatum</name>
    <name type="common">Brownbanded bambooshark</name>
    <name type="synonym">Hemiscyllium punctatum</name>
    <dbReference type="NCBI Taxonomy" id="137246"/>
    <lineage>
        <taxon>Eukaryota</taxon>
        <taxon>Metazoa</taxon>
        <taxon>Chordata</taxon>
        <taxon>Craniata</taxon>
        <taxon>Vertebrata</taxon>
        <taxon>Chondrichthyes</taxon>
        <taxon>Elasmobranchii</taxon>
        <taxon>Galeomorphii</taxon>
        <taxon>Galeoidea</taxon>
        <taxon>Orectolobiformes</taxon>
        <taxon>Hemiscylliidae</taxon>
        <taxon>Chiloscyllium</taxon>
    </lineage>
</organism>
<reference evidence="1 2" key="1">
    <citation type="journal article" date="2018" name="Nat. Ecol. Evol.">
        <title>Shark genomes provide insights into elasmobranch evolution and the origin of vertebrates.</title>
        <authorList>
            <person name="Hara Y"/>
            <person name="Yamaguchi K"/>
            <person name="Onimaru K"/>
            <person name="Kadota M"/>
            <person name="Koyanagi M"/>
            <person name="Keeley SD"/>
            <person name="Tatsumi K"/>
            <person name="Tanaka K"/>
            <person name="Motone F"/>
            <person name="Kageyama Y"/>
            <person name="Nozu R"/>
            <person name="Adachi N"/>
            <person name="Nishimura O"/>
            <person name="Nakagawa R"/>
            <person name="Tanegashima C"/>
            <person name="Kiyatake I"/>
            <person name="Matsumoto R"/>
            <person name="Murakumo K"/>
            <person name="Nishida K"/>
            <person name="Terakita A"/>
            <person name="Kuratani S"/>
            <person name="Sato K"/>
            <person name="Hyodo S Kuraku.S."/>
        </authorList>
    </citation>
    <scope>NUCLEOTIDE SEQUENCE [LARGE SCALE GENOMIC DNA]</scope>
</reference>
<evidence type="ECO:0000313" key="2">
    <source>
        <dbReference type="Proteomes" id="UP000287033"/>
    </source>
</evidence>
<name>A0A401S131_CHIPU</name>
<accession>A0A401S131</accession>
<protein>
    <submittedName>
        <fullName evidence="1">Uncharacterized protein</fullName>
    </submittedName>
</protein>
<proteinExistence type="predicted"/>
<dbReference type="AlphaFoldDB" id="A0A401S131"/>
<comment type="caution">
    <text evidence="1">The sequence shown here is derived from an EMBL/GenBank/DDBJ whole genome shotgun (WGS) entry which is preliminary data.</text>
</comment>